<dbReference type="SUPFAM" id="SSF53686">
    <property type="entry name" value="Tryptophan synthase beta subunit-like PLP-dependent enzymes"/>
    <property type="match status" value="1"/>
</dbReference>
<organism evidence="1 2">
    <name type="scientific">Thalassiosira oceanica</name>
    <name type="common">Marine diatom</name>
    <dbReference type="NCBI Taxonomy" id="159749"/>
    <lineage>
        <taxon>Eukaryota</taxon>
        <taxon>Sar</taxon>
        <taxon>Stramenopiles</taxon>
        <taxon>Ochrophyta</taxon>
        <taxon>Bacillariophyta</taxon>
        <taxon>Coscinodiscophyceae</taxon>
        <taxon>Thalassiosirophycidae</taxon>
        <taxon>Thalassiosirales</taxon>
        <taxon>Thalassiosiraceae</taxon>
        <taxon>Thalassiosira</taxon>
    </lineage>
</organism>
<gene>
    <name evidence="1" type="ORF">THAOC_02172</name>
</gene>
<dbReference type="Gene3D" id="3.40.50.1100">
    <property type="match status" value="1"/>
</dbReference>
<dbReference type="AlphaFoldDB" id="K0TQI0"/>
<dbReference type="Proteomes" id="UP000266841">
    <property type="component" value="Unassembled WGS sequence"/>
</dbReference>
<sequence length="153" mass="16854">MHRAITNPSRLPARRVLFATVKVLRRGLSDDVDEGNKHSDIQNSDDLSLPFRRIQSENDRILESLPVTFADISRAHVQIKGGVRRTPCEKAQFLSELLGANIYLKTELQQFREFGKEKMRETGVIAASAGNHALATVSSRKAVGCPCNGGDAP</sequence>
<reference evidence="1 2" key="1">
    <citation type="journal article" date="2012" name="Genome Biol.">
        <title>Genome and low-iron response of an oceanic diatom adapted to chronic iron limitation.</title>
        <authorList>
            <person name="Lommer M."/>
            <person name="Specht M."/>
            <person name="Roy A.S."/>
            <person name="Kraemer L."/>
            <person name="Andreson R."/>
            <person name="Gutowska M.A."/>
            <person name="Wolf J."/>
            <person name="Bergner S.V."/>
            <person name="Schilhabel M.B."/>
            <person name="Klostermeier U.C."/>
            <person name="Beiko R.G."/>
            <person name="Rosenstiel P."/>
            <person name="Hippler M."/>
            <person name="Laroche J."/>
        </authorList>
    </citation>
    <scope>NUCLEOTIDE SEQUENCE [LARGE SCALE GENOMIC DNA]</scope>
    <source>
        <strain evidence="1 2">CCMP1005</strain>
    </source>
</reference>
<evidence type="ECO:0000313" key="1">
    <source>
        <dbReference type="EMBL" id="EJK76082.1"/>
    </source>
</evidence>
<dbReference type="eggNOG" id="KOG1250">
    <property type="taxonomic scope" value="Eukaryota"/>
</dbReference>
<feature type="non-terminal residue" evidence="1">
    <location>
        <position position="153"/>
    </location>
</feature>
<protein>
    <recommendedName>
        <fullName evidence="3">Tryptophan synthase beta chain-like PALP domain-containing protein</fullName>
    </recommendedName>
</protein>
<dbReference type="OrthoDB" id="4418812at2759"/>
<evidence type="ECO:0008006" key="3">
    <source>
        <dbReference type="Google" id="ProtNLM"/>
    </source>
</evidence>
<dbReference type="InterPro" id="IPR036052">
    <property type="entry name" value="TrpB-like_PALP_sf"/>
</dbReference>
<accession>K0TQI0</accession>
<dbReference type="EMBL" id="AGNL01002545">
    <property type="protein sequence ID" value="EJK76082.1"/>
    <property type="molecule type" value="Genomic_DNA"/>
</dbReference>
<keyword evidence="2" id="KW-1185">Reference proteome</keyword>
<comment type="caution">
    <text evidence="1">The sequence shown here is derived from an EMBL/GenBank/DDBJ whole genome shotgun (WGS) entry which is preliminary data.</text>
</comment>
<evidence type="ECO:0000313" key="2">
    <source>
        <dbReference type="Proteomes" id="UP000266841"/>
    </source>
</evidence>
<proteinExistence type="predicted"/>
<name>K0TQI0_THAOC</name>